<evidence type="ECO:0000313" key="2">
    <source>
        <dbReference type="Proteomes" id="UP000805649"/>
    </source>
</evidence>
<name>A0ACC3YVF2_COLTU</name>
<sequence length="844" mass="95557">MSATFDKTWMWHPSFPEHEPGTAGLFLHFRKEFILNAGEVPKSMKIHITADTKYKLYVNRKLASFGPVKGDHNMWFFDEVDIGPYLIEGTNRIGVHILRFFFATQFAPAFPRLPSGGLRITLPQAADPWPERLCSGPLWETAIDPFGRLRIDEPEDSFLHIYEIHRRVDADTQLQWVPARVLEFKNSTGNSPPWHLSPRLIPNYRIQSSSFSDVHNIQSDLSSESWRKLLLADQKGGLMPPSKELRLTPGSRHSFELEAAHHTTAFLKVLFKRPEDGGGYVKITYSESYEEQPDLYKGIRQKAHRCDRTRMLIGPHDLYHFQGPSKSLGLEYFNEETDEIFIPFHFRSFRFLKVEICVEAAELAFRGIEMALAHYPLDVRATIAADSRPTIEDHSGTQDTFLSQLWTTSIRTLVNCMHDCYEDCPFYEQLQYAMDTRSSALFTYCVSGDDALARQAIIQIHNSFQPRIGLTASRAPTHRQQFIPTFSLYWICMLSDHYVYFGDSGFLKPFLPVVDGILAYFEARVDSEIGLVRMEFGSGSGLWNFVDWTEEWKPYGYPEACERTGFSTFINEIYVFTLNSTAELVSALGKTSLAMEYQKRANRIIAALREYCFDGEFFTDSITSAQPSNTTVTHSQHSQIWAVLSGALSGSEAQALLSKSMKETNAGNFVKESIAMSFYTLRALAVAGGDLYNEHFHAFWEPWKSQLDQGLTTWVEDSVAQRSDCHAWGSVPLYEFPAEVAGVRPAAPGWKAIEIMPRLGLYSSFEATVPLSVVKGVSLGTVQVSWAKISNKDEIELRISGEIKMEKAVPLSIRLPHQNLSLAWTGSKICLTTKGVSDSGKLER</sequence>
<keyword evidence="2" id="KW-1185">Reference proteome</keyword>
<proteinExistence type="predicted"/>
<reference evidence="1 2" key="1">
    <citation type="journal article" date="2020" name="Phytopathology">
        <title>Genome Sequence Resources of Colletotrichum truncatum, C. plurivorum, C. musicola, and C. sojae: Four Species Pathogenic to Soybean (Glycine max).</title>
        <authorList>
            <person name="Rogerio F."/>
            <person name="Boufleur T.R."/>
            <person name="Ciampi-Guillardi M."/>
            <person name="Sukno S.A."/>
            <person name="Thon M.R."/>
            <person name="Massola Junior N.S."/>
            <person name="Baroncelli R."/>
        </authorList>
    </citation>
    <scope>NUCLEOTIDE SEQUENCE [LARGE SCALE GENOMIC DNA]</scope>
    <source>
        <strain evidence="1 2">CMES1059</strain>
    </source>
</reference>
<accession>A0ACC3YVF2</accession>
<organism evidence="1 2">
    <name type="scientific">Colletotrichum truncatum</name>
    <name type="common">Anthracnose fungus</name>
    <name type="synonym">Colletotrichum capsici</name>
    <dbReference type="NCBI Taxonomy" id="5467"/>
    <lineage>
        <taxon>Eukaryota</taxon>
        <taxon>Fungi</taxon>
        <taxon>Dikarya</taxon>
        <taxon>Ascomycota</taxon>
        <taxon>Pezizomycotina</taxon>
        <taxon>Sordariomycetes</taxon>
        <taxon>Hypocreomycetidae</taxon>
        <taxon>Glomerellales</taxon>
        <taxon>Glomerellaceae</taxon>
        <taxon>Colletotrichum</taxon>
        <taxon>Colletotrichum truncatum species complex</taxon>
    </lineage>
</organism>
<gene>
    <name evidence="1" type="ORF">CTRU02_208108</name>
</gene>
<evidence type="ECO:0000313" key="1">
    <source>
        <dbReference type="EMBL" id="KAL0935894.1"/>
    </source>
</evidence>
<dbReference type="EMBL" id="VUJX02000005">
    <property type="protein sequence ID" value="KAL0935894.1"/>
    <property type="molecule type" value="Genomic_DNA"/>
</dbReference>
<protein>
    <submittedName>
        <fullName evidence="1">Uncharacterized protein</fullName>
    </submittedName>
</protein>
<comment type="caution">
    <text evidence="1">The sequence shown here is derived from an EMBL/GenBank/DDBJ whole genome shotgun (WGS) entry which is preliminary data.</text>
</comment>
<dbReference type="Proteomes" id="UP000805649">
    <property type="component" value="Unassembled WGS sequence"/>
</dbReference>